<dbReference type="Gene3D" id="3.40.50.150">
    <property type="entry name" value="Vaccinia Virus protein VP39"/>
    <property type="match status" value="1"/>
</dbReference>
<dbReference type="CDD" id="cd02440">
    <property type="entry name" value="AdoMet_MTases"/>
    <property type="match status" value="1"/>
</dbReference>
<reference evidence="5 6" key="1">
    <citation type="journal article" date="2019" name="Emerg. Microbes Infect.">
        <title>Comprehensive subspecies identification of 175 nontuberculous mycobacteria species based on 7547 genomic profiles.</title>
        <authorList>
            <person name="Matsumoto Y."/>
            <person name="Kinjo T."/>
            <person name="Motooka D."/>
            <person name="Nabeya D."/>
            <person name="Jung N."/>
            <person name="Uechi K."/>
            <person name="Horii T."/>
            <person name="Iida T."/>
            <person name="Fujita J."/>
            <person name="Nakamura S."/>
        </authorList>
    </citation>
    <scope>NUCLEOTIDE SEQUENCE [LARGE SCALE GENOMIC DNA]</scope>
    <source>
        <strain evidence="5 6">JCM 30725</strain>
    </source>
</reference>
<feature type="domain" description="Methyltransferase" evidence="4">
    <location>
        <begin position="44"/>
        <end position="132"/>
    </location>
</feature>
<dbReference type="GO" id="GO:0032259">
    <property type="term" value="P:methylation"/>
    <property type="evidence" value="ECO:0007669"/>
    <property type="project" value="UniProtKB-KW"/>
</dbReference>
<evidence type="ECO:0000256" key="1">
    <source>
        <dbReference type="ARBA" id="ARBA00022603"/>
    </source>
</evidence>
<sequence length="196" mass="21358">MAQDDRRRWDEKYRSRGPAAVDTLQPPDFLRPYLDVVPRAGHALDLACGQGFAAVWLARRGLSVRGVDISPVAIEHARALSVLSGVSERCRFDTFDLDDGLPPGPPVDMIVCHQFRDRRLDAAVIERLAPGGLLAVCCMSEVGADPGRFRAKPGELTEAFAELDLIATGEGEGSAWLVARARSSPRNSPRSSPRKQ</sequence>
<gene>
    <name evidence="5" type="ORF">MBOU_26700</name>
</gene>
<dbReference type="Pfam" id="PF13649">
    <property type="entry name" value="Methyltransf_25"/>
    <property type="match status" value="1"/>
</dbReference>
<dbReference type="EMBL" id="BLKZ01000001">
    <property type="protein sequence ID" value="GFG90628.1"/>
    <property type="molecule type" value="Genomic_DNA"/>
</dbReference>
<keyword evidence="1 5" id="KW-0489">Methyltransferase</keyword>
<evidence type="ECO:0000256" key="3">
    <source>
        <dbReference type="ARBA" id="ARBA00022691"/>
    </source>
</evidence>
<dbReference type="InterPro" id="IPR041698">
    <property type="entry name" value="Methyltransf_25"/>
</dbReference>
<dbReference type="RefSeq" id="WP_163712581.1">
    <property type="nucleotide sequence ID" value="NZ_BLKZ01000001.1"/>
</dbReference>
<accession>A0A7I9YPT1</accession>
<dbReference type="SUPFAM" id="SSF53335">
    <property type="entry name" value="S-adenosyl-L-methionine-dependent methyltransferases"/>
    <property type="match status" value="1"/>
</dbReference>
<keyword evidence="2 5" id="KW-0808">Transferase</keyword>
<dbReference type="GO" id="GO:0008168">
    <property type="term" value="F:methyltransferase activity"/>
    <property type="evidence" value="ECO:0007669"/>
    <property type="project" value="UniProtKB-KW"/>
</dbReference>
<keyword evidence="3" id="KW-0949">S-adenosyl-L-methionine</keyword>
<dbReference type="InterPro" id="IPR029063">
    <property type="entry name" value="SAM-dependent_MTases_sf"/>
</dbReference>
<evidence type="ECO:0000313" key="6">
    <source>
        <dbReference type="Proteomes" id="UP000465360"/>
    </source>
</evidence>
<dbReference type="PANTHER" id="PTHR43464">
    <property type="entry name" value="METHYLTRANSFERASE"/>
    <property type="match status" value="1"/>
</dbReference>
<name>A0A7I9YPT1_MYCBU</name>
<dbReference type="PANTHER" id="PTHR43464:SF19">
    <property type="entry name" value="UBIQUINONE BIOSYNTHESIS O-METHYLTRANSFERASE, MITOCHONDRIAL"/>
    <property type="match status" value="1"/>
</dbReference>
<evidence type="ECO:0000313" key="5">
    <source>
        <dbReference type="EMBL" id="GFG90628.1"/>
    </source>
</evidence>
<comment type="caution">
    <text evidence="5">The sequence shown here is derived from an EMBL/GenBank/DDBJ whole genome shotgun (WGS) entry which is preliminary data.</text>
</comment>
<evidence type="ECO:0000259" key="4">
    <source>
        <dbReference type="Pfam" id="PF13649"/>
    </source>
</evidence>
<protein>
    <submittedName>
        <fullName evidence="5">SAM-dependent methyltransferase</fullName>
    </submittedName>
</protein>
<dbReference type="AlphaFoldDB" id="A0A7I9YPT1"/>
<evidence type="ECO:0000256" key="2">
    <source>
        <dbReference type="ARBA" id="ARBA00022679"/>
    </source>
</evidence>
<dbReference type="Proteomes" id="UP000465360">
    <property type="component" value="Unassembled WGS sequence"/>
</dbReference>
<organism evidence="5 6">
    <name type="scientific">Mycobacterium bourgelatii</name>
    <dbReference type="NCBI Taxonomy" id="1273442"/>
    <lineage>
        <taxon>Bacteria</taxon>
        <taxon>Bacillati</taxon>
        <taxon>Actinomycetota</taxon>
        <taxon>Actinomycetes</taxon>
        <taxon>Mycobacteriales</taxon>
        <taxon>Mycobacteriaceae</taxon>
        <taxon>Mycobacterium</taxon>
    </lineage>
</organism>
<proteinExistence type="predicted"/>
<keyword evidence="6" id="KW-1185">Reference proteome</keyword>